<evidence type="ECO:0000313" key="2">
    <source>
        <dbReference type="Proteomes" id="UP000193900"/>
    </source>
</evidence>
<accession>A0A1Y5TZ26</accession>
<evidence type="ECO:0000313" key="1">
    <source>
        <dbReference type="EMBL" id="SLN77306.1"/>
    </source>
</evidence>
<protein>
    <submittedName>
        <fullName evidence="1">Uncharacterized protein</fullName>
    </submittedName>
</protein>
<keyword evidence="2" id="KW-1185">Reference proteome</keyword>
<dbReference type="EMBL" id="FWFZ01000051">
    <property type="protein sequence ID" value="SLN77306.1"/>
    <property type="molecule type" value="Genomic_DNA"/>
</dbReference>
<gene>
    <name evidence="1" type="ORF">ROA7023_04354</name>
</gene>
<proteinExistence type="predicted"/>
<dbReference type="AlphaFoldDB" id="A0A1Y5TZ26"/>
<dbReference type="RefSeq" id="WP_159458631.1">
    <property type="nucleotide sequence ID" value="NZ_FWFZ01000051.1"/>
</dbReference>
<organism evidence="1 2">
    <name type="scientific">Roseisalinus antarcticus</name>
    <dbReference type="NCBI Taxonomy" id="254357"/>
    <lineage>
        <taxon>Bacteria</taxon>
        <taxon>Pseudomonadati</taxon>
        <taxon>Pseudomonadota</taxon>
        <taxon>Alphaproteobacteria</taxon>
        <taxon>Rhodobacterales</taxon>
        <taxon>Roseobacteraceae</taxon>
        <taxon>Roseisalinus</taxon>
    </lineage>
</organism>
<dbReference type="OrthoDB" id="9806592at2"/>
<name>A0A1Y5TZ26_9RHOB</name>
<sequence length="48" mass="5067">MNNWYAIRARVSGTEVSIYDEIGAYGVSAKGFLADLGALPDASRSICG</sequence>
<reference evidence="1 2" key="1">
    <citation type="submission" date="2017-03" db="EMBL/GenBank/DDBJ databases">
        <authorList>
            <person name="Afonso C.L."/>
            <person name="Miller P.J."/>
            <person name="Scott M.A."/>
            <person name="Spackman E."/>
            <person name="Goraichik I."/>
            <person name="Dimitrov K.M."/>
            <person name="Suarez D.L."/>
            <person name="Swayne D.E."/>
        </authorList>
    </citation>
    <scope>NUCLEOTIDE SEQUENCE [LARGE SCALE GENOMIC DNA]</scope>
    <source>
        <strain evidence="1 2">CECT 7023</strain>
    </source>
</reference>
<dbReference type="Proteomes" id="UP000193900">
    <property type="component" value="Unassembled WGS sequence"/>
</dbReference>